<gene>
    <name evidence="2" type="ORF">METZ01_LOCUS26580</name>
</gene>
<dbReference type="EMBL" id="UINC01001188">
    <property type="protein sequence ID" value="SUZ73726.1"/>
    <property type="molecule type" value="Genomic_DNA"/>
</dbReference>
<protein>
    <recommendedName>
        <fullName evidence="3">DUF445 domain-containing protein</fullName>
    </recommendedName>
</protein>
<keyword evidence="1" id="KW-0812">Transmembrane</keyword>
<dbReference type="AlphaFoldDB" id="A0A381Q2Z4"/>
<evidence type="ECO:0000313" key="2">
    <source>
        <dbReference type="EMBL" id="SUZ73726.1"/>
    </source>
</evidence>
<evidence type="ECO:0008006" key="3">
    <source>
        <dbReference type="Google" id="ProtNLM"/>
    </source>
</evidence>
<feature type="transmembrane region" description="Helical" evidence="1">
    <location>
        <begin position="44"/>
        <end position="67"/>
    </location>
</feature>
<sequence>MSQTLSLSGSGTSGILFDKRLGTNLVAAALIGAGFWFSEPWNETLLYTGLFALSGAVTNWLAIYMLFERVPGLYGSGVIPLHFETFKTSIHELIMHQFFNRENVEQFFADSESSKLIPDFEQVLKKVNLNPAFDSLLEAIEGSSFGPMLSMVGGVQALEPLREPFKEKLQVAVHKISETDAFKEAMHEQLEDISVSDDILTKVDVIVSRRLAELTPEMVKEIIERMIQEHLGWLVVWGGVFGGLIGLVTTFIL</sequence>
<dbReference type="PANTHER" id="PTHR38568">
    <property type="entry name" value="DUF445 DOMAIN-CONTAINING PROTEIN-RELATED"/>
    <property type="match status" value="1"/>
</dbReference>
<keyword evidence="1" id="KW-0472">Membrane</keyword>
<feature type="transmembrane region" description="Helical" evidence="1">
    <location>
        <begin position="231"/>
        <end position="252"/>
    </location>
</feature>
<dbReference type="PANTHER" id="PTHR38568:SF1">
    <property type="entry name" value="DUF445 DOMAIN-CONTAINING PROTEIN"/>
    <property type="match status" value="1"/>
</dbReference>
<keyword evidence="1" id="KW-1133">Transmembrane helix</keyword>
<proteinExistence type="predicted"/>
<reference evidence="2" key="1">
    <citation type="submission" date="2018-05" db="EMBL/GenBank/DDBJ databases">
        <authorList>
            <person name="Lanie J.A."/>
            <person name="Ng W.-L."/>
            <person name="Kazmierczak K.M."/>
            <person name="Andrzejewski T.M."/>
            <person name="Davidsen T.M."/>
            <person name="Wayne K.J."/>
            <person name="Tettelin H."/>
            <person name="Glass J.I."/>
            <person name="Rusch D."/>
            <person name="Podicherti R."/>
            <person name="Tsui H.-C.T."/>
            <person name="Winkler M.E."/>
        </authorList>
    </citation>
    <scope>NUCLEOTIDE SEQUENCE</scope>
</reference>
<accession>A0A381Q2Z4</accession>
<evidence type="ECO:0000256" key="1">
    <source>
        <dbReference type="SAM" id="Phobius"/>
    </source>
</evidence>
<name>A0A381Q2Z4_9ZZZZ</name>
<feature type="transmembrane region" description="Helical" evidence="1">
    <location>
        <begin position="21"/>
        <end position="38"/>
    </location>
</feature>
<organism evidence="2">
    <name type="scientific">marine metagenome</name>
    <dbReference type="NCBI Taxonomy" id="408172"/>
    <lineage>
        <taxon>unclassified sequences</taxon>
        <taxon>metagenomes</taxon>
        <taxon>ecological metagenomes</taxon>
    </lineage>
</organism>